<dbReference type="PANTHER" id="PTHR43278:SF4">
    <property type="entry name" value="NAD(P)H-DEPENDENT FMN-CONTAINING OXIDOREDUCTASE YWQN-RELATED"/>
    <property type="match status" value="1"/>
</dbReference>
<dbReference type="InterPro" id="IPR029039">
    <property type="entry name" value="Flavoprotein-like_sf"/>
</dbReference>
<name>A0ABN1JXE5_9CLOT</name>
<dbReference type="InterPro" id="IPR051796">
    <property type="entry name" value="ISF_SsuE-like"/>
</dbReference>
<dbReference type="EMBL" id="BAAACG010000023">
    <property type="protein sequence ID" value="GAA0748608.1"/>
    <property type="molecule type" value="Genomic_DNA"/>
</dbReference>
<accession>A0ABN1JXE5</accession>
<dbReference type="InterPro" id="IPR005025">
    <property type="entry name" value="FMN_Rdtase-like_dom"/>
</dbReference>
<comment type="caution">
    <text evidence="4">The sequence shown here is derived from an EMBL/GenBank/DDBJ whole genome shotgun (WGS) entry which is preliminary data.</text>
</comment>
<evidence type="ECO:0000313" key="5">
    <source>
        <dbReference type="Proteomes" id="UP001501510"/>
    </source>
</evidence>
<keyword evidence="2" id="KW-0288">FMN</keyword>
<sequence length="239" mass="27405">MLSIKEIFIYVGSRLGDKSKTLKFINNVLDEVYNSIGHDKVKVTTYTAKDTKINRCEGCLGCFLTGKCSLDKEDDMKTIKDNMLRSDIIILATPVYVHNVSGDMKIFIDRISYWTHLMRLSGKIGIVASTSGGNGLELVNNYLYKIMTYMGVKIKGKFGVCEDNIDENYIKSVEKFSRVIIEYIKGKKVETDDILEAVFKATKNTMEKLRPYKSAEFQYWKESKLIECNSFKEVLEMLR</sequence>
<evidence type="ECO:0000256" key="2">
    <source>
        <dbReference type="ARBA" id="ARBA00022643"/>
    </source>
</evidence>
<keyword evidence="5" id="KW-1185">Reference proteome</keyword>
<dbReference type="RefSeq" id="WP_343764602.1">
    <property type="nucleotide sequence ID" value="NZ_BAAACG010000023.1"/>
</dbReference>
<dbReference type="Pfam" id="PF03358">
    <property type="entry name" value="FMN_red"/>
    <property type="match status" value="1"/>
</dbReference>
<protein>
    <recommendedName>
        <fullName evidence="3">NADPH-dependent FMN reductase-like domain-containing protein</fullName>
    </recommendedName>
</protein>
<reference evidence="4 5" key="1">
    <citation type="journal article" date="2019" name="Int. J. Syst. Evol. Microbiol.">
        <title>The Global Catalogue of Microorganisms (GCM) 10K type strain sequencing project: providing services to taxonomists for standard genome sequencing and annotation.</title>
        <authorList>
            <consortium name="The Broad Institute Genomics Platform"/>
            <consortium name="The Broad Institute Genome Sequencing Center for Infectious Disease"/>
            <person name="Wu L."/>
            <person name="Ma J."/>
        </authorList>
    </citation>
    <scope>NUCLEOTIDE SEQUENCE [LARGE SCALE GENOMIC DNA]</scope>
    <source>
        <strain evidence="4 5">JCM 1407</strain>
    </source>
</reference>
<evidence type="ECO:0000259" key="3">
    <source>
        <dbReference type="Pfam" id="PF03358"/>
    </source>
</evidence>
<keyword evidence="1" id="KW-0285">Flavoprotein</keyword>
<dbReference type="Gene3D" id="3.40.50.360">
    <property type="match status" value="1"/>
</dbReference>
<evidence type="ECO:0000256" key="1">
    <source>
        <dbReference type="ARBA" id="ARBA00022630"/>
    </source>
</evidence>
<evidence type="ECO:0000313" key="4">
    <source>
        <dbReference type="EMBL" id="GAA0748608.1"/>
    </source>
</evidence>
<proteinExistence type="predicted"/>
<dbReference type="SUPFAM" id="SSF52218">
    <property type="entry name" value="Flavoproteins"/>
    <property type="match status" value="1"/>
</dbReference>
<organism evidence="4 5">
    <name type="scientific">Clostridium oceanicum</name>
    <dbReference type="NCBI Taxonomy" id="1543"/>
    <lineage>
        <taxon>Bacteria</taxon>
        <taxon>Bacillati</taxon>
        <taxon>Bacillota</taxon>
        <taxon>Clostridia</taxon>
        <taxon>Eubacteriales</taxon>
        <taxon>Clostridiaceae</taxon>
        <taxon>Clostridium</taxon>
    </lineage>
</organism>
<gene>
    <name evidence="4" type="ORF">GCM10008906_38940</name>
</gene>
<dbReference type="Proteomes" id="UP001501510">
    <property type="component" value="Unassembled WGS sequence"/>
</dbReference>
<feature type="domain" description="NADPH-dependent FMN reductase-like" evidence="3">
    <location>
        <begin position="17"/>
        <end position="154"/>
    </location>
</feature>
<dbReference type="PANTHER" id="PTHR43278">
    <property type="entry name" value="NAD(P)H-DEPENDENT FMN-CONTAINING OXIDOREDUCTASE YWQN-RELATED"/>
    <property type="match status" value="1"/>
</dbReference>